<dbReference type="PANTHER" id="PTHR11803:SF39">
    <property type="entry name" value="2-IMINOBUTANOATE_2-IMINOPROPANOATE DEAMINASE"/>
    <property type="match status" value="1"/>
</dbReference>
<sequence>MNKERIHTEHAPAAVGPYSQAIRIGEFIFTAGQVALDPASGELVGRDVAAQTEQVISNLRAVLAAAGSSLERVVKTTVFLQSMADFAAMNAVYARHFPEPFPARSTVEVGGLPKGGLVEIECVALGVASGE</sequence>
<gene>
    <name evidence="2" type="primary">yjgF</name>
    <name evidence="2" type="ORF">CFX0092_A3037</name>
</gene>
<dbReference type="Pfam" id="PF01042">
    <property type="entry name" value="Ribonuc_L-PSP"/>
    <property type="match status" value="1"/>
</dbReference>
<dbReference type="PROSITE" id="PS01094">
    <property type="entry name" value="UPF0076"/>
    <property type="match status" value="1"/>
</dbReference>
<protein>
    <submittedName>
        <fullName evidence="2">Enamine/imine deaminase</fullName>
        <ecNumber evidence="2">3.5.4.-</ecNumber>
    </submittedName>
</protein>
<dbReference type="FunFam" id="3.30.1330.40:FF:000001">
    <property type="entry name" value="L-PSP family endoribonuclease"/>
    <property type="match status" value="1"/>
</dbReference>
<dbReference type="InterPro" id="IPR006175">
    <property type="entry name" value="YjgF/YER057c/UK114"/>
</dbReference>
<dbReference type="AlphaFoldDB" id="A0A160T768"/>
<dbReference type="KEGG" id="pbf:CFX0092_A3037"/>
<keyword evidence="2" id="KW-0378">Hydrolase</keyword>
<proteinExistence type="inferred from homology"/>
<dbReference type="Proteomes" id="UP000215027">
    <property type="component" value="Chromosome I"/>
</dbReference>
<evidence type="ECO:0000313" key="2">
    <source>
        <dbReference type="EMBL" id="CUS04915.2"/>
    </source>
</evidence>
<evidence type="ECO:0000313" key="3">
    <source>
        <dbReference type="Proteomes" id="UP000215027"/>
    </source>
</evidence>
<comment type="similarity">
    <text evidence="1">Belongs to the RutC family.</text>
</comment>
<dbReference type="GO" id="GO:0005829">
    <property type="term" value="C:cytosol"/>
    <property type="evidence" value="ECO:0007669"/>
    <property type="project" value="TreeGrafter"/>
</dbReference>
<dbReference type="NCBIfam" id="TIGR00004">
    <property type="entry name" value="Rid family detoxifying hydrolase"/>
    <property type="match status" value="1"/>
</dbReference>
<dbReference type="RefSeq" id="WP_095044189.1">
    <property type="nucleotide sequence ID" value="NZ_LN890655.1"/>
</dbReference>
<organism evidence="2 3">
    <name type="scientific">Candidatus Promineifilum breve</name>
    <dbReference type="NCBI Taxonomy" id="1806508"/>
    <lineage>
        <taxon>Bacteria</taxon>
        <taxon>Bacillati</taxon>
        <taxon>Chloroflexota</taxon>
        <taxon>Ardenticatenia</taxon>
        <taxon>Candidatus Promineifilales</taxon>
        <taxon>Candidatus Promineifilaceae</taxon>
        <taxon>Candidatus Promineifilum</taxon>
    </lineage>
</organism>
<accession>A0A160T768</accession>
<dbReference type="InterPro" id="IPR006056">
    <property type="entry name" value="RidA"/>
</dbReference>
<evidence type="ECO:0000256" key="1">
    <source>
        <dbReference type="ARBA" id="ARBA00010552"/>
    </source>
</evidence>
<dbReference type="InterPro" id="IPR035959">
    <property type="entry name" value="RutC-like_sf"/>
</dbReference>
<dbReference type="SUPFAM" id="SSF55298">
    <property type="entry name" value="YjgF-like"/>
    <property type="match status" value="1"/>
</dbReference>
<dbReference type="Gene3D" id="3.30.1330.40">
    <property type="entry name" value="RutC-like"/>
    <property type="match status" value="1"/>
</dbReference>
<dbReference type="InterPro" id="IPR019897">
    <property type="entry name" value="RidA_CS"/>
</dbReference>
<dbReference type="EC" id="3.5.4.-" evidence="2"/>
<dbReference type="EMBL" id="LN890655">
    <property type="protein sequence ID" value="CUS04915.2"/>
    <property type="molecule type" value="Genomic_DNA"/>
</dbReference>
<reference evidence="2" key="1">
    <citation type="submission" date="2016-01" db="EMBL/GenBank/DDBJ databases">
        <authorList>
            <person name="Mcilroy J.S."/>
            <person name="Karst M S."/>
            <person name="Albertsen M."/>
        </authorList>
    </citation>
    <scope>NUCLEOTIDE SEQUENCE</scope>
    <source>
        <strain evidence="2">Cfx-K</strain>
    </source>
</reference>
<dbReference type="OrthoDB" id="9803101at2"/>
<dbReference type="PANTHER" id="PTHR11803">
    <property type="entry name" value="2-IMINOBUTANOATE/2-IMINOPROPANOATE DEAMINASE RIDA"/>
    <property type="match status" value="1"/>
</dbReference>
<dbReference type="GO" id="GO:0019239">
    <property type="term" value="F:deaminase activity"/>
    <property type="evidence" value="ECO:0007669"/>
    <property type="project" value="TreeGrafter"/>
</dbReference>
<name>A0A160T768_9CHLR</name>
<dbReference type="CDD" id="cd00448">
    <property type="entry name" value="YjgF_YER057c_UK114_family"/>
    <property type="match status" value="1"/>
</dbReference>
<keyword evidence="3" id="KW-1185">Reference proteome</keyword>